<feature type="compositionally biased region" description="Low complexity" evidence="1">
    <location>
        <begin position="58"/>
        <end position="79"/>
    </location>
</feature>
<feature type="region of interest" description="Disordered" evidence="1">
    <location>
        <begin position="160"/>
        <end position="232"/>
    </location>
</feature>
<protein>
    <submittedName>
        <fullName evidence="2">Uncharacterized protein LOC109680923</fullName>
    </submittedName>
</protein>
<name>A0A8B7TU21_CASCN</name>
<feature type="region of interest" description="Disordered" evidence="1">
    <location>
        <begin position="375"/>
        <end position="399"/>
    </location>
</feature>
<accession>A0A8B7TU21</accession>
<evidence type="ECO:0000313" key="2">
    <source>
        <dbReference type="RefSeq" id="XP_020011149.1"/>
    </source>
</evidence>
<evidence type="ECO:0000256" key="1">
    <source>
        <dbReference type="SAM" id="MobiDB-lite"/>
    </source>
</evidence>
<dbReference type="AlphaFoldDB" id="A0A8B7TU21"/>
<sequence length="399" mass="41523">MARGRRRGVRAASGPGPRLGRGARSPPPAAPRPAAPRSPRAPALTGSGSRPRPGSCLAAYGRPSAAGPGAGAKDAGSPGWPECSAVWGHPRAGDVTGSPRRGRSKTAHAQDGRGGARGAGGGKGWSSGAEQIRVRRTWSLRSRSLSSHWPRRRASLPALLARNSNRRAGSNPGTGLGFGQWADGSAFPRQARAPSGVPRPHLRVAPLGVGARQCPDHATPPNPRSAAAHGSVSELVSVLHSLPEGLGAQSPEAPDYSGGLRGASQESDDTYVRPVTARVGHCAPHQPQARALPGSSGNQVPDPGNSDRVNAGVRVGDKGQGALRAWLTSVGSWMCQGRNRDQWLRVAEGPHCSRVPKSPGLLQRMRVTPGEMECRQPLLANPGQVPEKRDQPLGARRAM</sequence>
<feature type="compositionally biased region" description="Gly residues" evidence="1">
    <location>
        <begin position="112"/>
        <end position="125"/>
    </location>
</feature>
<gene>
    <name evidence="2" type="primary">LOC109680923</name>
</gene>
<proteinExistence type="predicted"/>
<reference evidence="2" key="1">
    <citation type="submission" date="2025-08" db="UniProtKB">
        <authorList>
            <consortium name="RefSeq"/>
        </authorList>
    </citation>
    <scope>IDENTIFICATION</scope>
    <source>
        <tissue evidence="2">Leukocyte</tissue>
    </source>
</reference>
<feature type="region of interest" description="Disordered" evidence="1">
    <location>
        <begin position="283"/>
        <end position="304"/>
    </location>
</feature>
<dbReference type="KEGG" id="ccan:109680923"/>
<feature type="region of interest" description="Disordered" evidence="1">
    <location>
        <begin position="244"/>
        <end position="267"/>
    </location>
</feature>
<feature type="compositionally biased region" description="Low complexity" evidence="1">
    <location>
        <begin position="10"/>
        <end position="24"/>
    </location>
</feature>
<dbReference type="RefSeq" id="XP_020011149.1">
    <property type="nucleotide sequence ID" value="XM_020155560.1"/>
</dbReference>
<feature type="compositionally biased region" description="Pro residues" evidence="1">
    <location>
        <begin position="25"/>
        <end position="36"/>
    </location>
</feature>
<feature type="region of interest" description="Disordered" evidence="1">
    <location>
        <begin position="1"/>
        <end position="136"/>
    </location>
</feature>
<organism evidence="2">
    <name type="scientific">Castor canadensis</name>
    <name type="common">American beaver</name>
    <dbReference type="NCBI Taxonomy" id="51338"/>
    <lineage>
        <taxon>Eukaryota</taxon>
        <taxon>Metazoa</taxon>
        <taxon>Chordata</taxon>
        <taxon>Craniata</taxon>
        <taxon>Vertebrata</taxon>
        <taxon>Euteleostomi</taxon>
        <taxon>Mammalia</taxon>
        <taxon>Eutheria</taxon>
        <taxon>Euarchontoglires</taxon>
        <taxon>Glires</taxon>
        <taxon>Rodentia</taxon>
        <taxon>Castorimorpha</taxon>
        <taxon>Castoridae</taxon>
        <taxon>Castor</taxon>
    </lineage>
</organism>